<reference evidence="3 4" key="1">
    <citation type="journal article" date="2013" name="Curr. Biol.">
        <title>The Genome of the Foraminiferan Reticulomyxa filosa.</title>
        <authorList>
            <person name="Glockner G."/>
            <person name="Hulsmann N."/>
            <person name="Schleicher M."/>
            <person name="Noegel A.A."/>
            <person name="Eichinger L."/>
            <person name="Gallinger C."/>
            <person name="Pawlowski J."/>
            <person name="Sierra R."/>
            <person name="Euteneuer U."/>
            <person name="Pillet L."/>
            <person name="Moustafa A."/>
            <person name="Platzer M."/>
            <person name="Groth M."/>
            <person name="Szafranski K."/>
            <person name="Schliwa M."/>
        </authorList>
    </citation>
    <scope>NUCLEOTIDE SEQUENCE [LARGE SCALE GENOMIC DNA]</scope>
</reference>
<gene>
    <name evidence="3" type="ORF">RFI_17620</name>
</gene>
<comment type="caution">
    <text evidence="3">The sequence shown here is derived from an EMBL/GenBank/DDBJ whole genome shotgun (WGS) entry which is preliminary data.</text>
</comment>
<dbReference type="EMBL" id="ASPP01013478">
    <property type="protein sequence ID" value="ETO19613.1"/>
    <property type="molecule type" value="Genomic_DNA"/>
</dbReference>
<evidence type="ECO:0000256" key="1">
    <source>
        <dbReference type="SAM" id="MobiDB-lite"/>
    </source>
</evidence>
<evidence type="ECO:0000313" key="3">
    <source>
        <dbReference type="EMBL" id="ETO19613.1"/>
    </source>
</evidence>
<feature type="transmembrane region" description="Helical" evidence="2">
    <location>
        <begin position="133"/>
        <end position="152"/>
    </location>
</feature>
<proteinExistence type="predicted"/>
<organism evidence="3 4">
    <name type="scientific">Reticulomyxa filosa</name>
    <dbReference type="NCBI Taxonomy" id="46433"/>
    <lineage>
        <taxon>Eukaryota</taxon>
        <taxon>Sar</taxon>
        <taxon>Rhizaria</taxon>
        <taxon>Retaria</taxon>
        <taxon>Foraminifera</taxon>
        <taxon>Monothalamids</taxon>
        <taxon>Reticulomyxidae</taxon>
        <taxon>Reticulomyxa</taxon>
    </lineage>
</organism>
<protein>
    <submittedName>
        <fullName evidence="3">Uncharacterized protein</fullName>
    </submittedName>
</protein>
<feature type="transmembrane region" description="Helical" evidence="2">
    <location>
        <begin position="62"/>
        <end position="90"/>
    </location>
</feature>
<dbReference type="AlphaFoldDB" id="X6N121"/>
<evidence type="ECO:0000256" key="2">
    <source>
        <dbReference type="SAM" id="Phobius"/>
    </source>
</evidence>
<feature type="transmembrane region" description="Helical" evidence="2">
    <location>
        <begin position="96"/>
        <end position="121"/>
    </location>
</feature>
<keyword evidence="2" id="KW-0472">Membrane</keyword>
<feature type="region of interest" description="Disordered" evidence="1">
    <location>
        <begin position="243"/>
        <end position="263"/>
    </location>
</feature>
<keyword evidence="2" id="KW-1133">Transmembrane helix</keyword>
<feature type="compositionally biased region" description="Basic and acidic residues" evidence="1">
    <location>
        <begin position="250"/>
        <end position="263"/>
    </location>
</feature>
<keyword evidence="2" id="KW-0812">Transmembrane</keyword>
<accession>X6N121</accession>
<keyword evidence="4" id="KW-1185">Reference proteome</keyword>
<dbReference type="Proteomes" id="UP000023152">
    <property type="component" value="Unassembled WGS sequence"/>
</dbReference>
<sequence length="263" mass="30527">MRWKKKNKSFGATWVWTRERDPSNTVREKTVAYVQAYDEMCVEGDESESYCKSLKDLKTSGYVYYGLDVIGIFCSGCAFLFTLFLIFGHYSFKHVFAYQIIIVFFLFTSLVCFISSVGVFMQNYIPHLVNFMLFDWLHFIIIIIIIIIFIIISKQVSDELFLYYYSLESTMTWEKAEGGISVYLTVLAIICNGLALLLLSCCEVYRKDDMDINDLTPWKQVQADYRACIACLNCRRNRNDANTHNNNNNEYEKPGDGSDDEKS</sequence>
<evidence type="ECO:0000313" key="4">
    <source>
        <dbReference type="Proteomes" id="UP000023152"/>
    </source>
</evidence>
<name>X6N121_RETFI</name>
<feature type="transmembrane region" description="Helical" evidence="2">
    <location>
        <begin position="180"/>
        <end position="200"/>
    </location>
</feature>